<evidence type="ECO:0000256" key="6">
    <source>
        <dbReference type="ARBA" id="ARBA00033711"/>
    </source>
</evidence>
<comment type="cofactor">
    <cofactor evidence="1">
        <name>Mg(2+)</name>
        <dbReference type="ChEBI" id="CHEBI:18420"/>
    </cofactor>
</comment>
<comment type="similarity">
    <text evidence="2">Belongs to the ComB family.</text>
</comment>
<keyword evidence="5" id="KW-0460">Magnesium</keyword>
<dbReference type="SUPFAM" id="SSF142823">
    <property type="entry name" value="ComB-like"/>
    <property type="match status" value="1"/>
</dbReference>
<evidence type="ECO:0000256" key="3">
    <source>
        <dbReference type="ARBA" id="ARBA00012953"/>
    </source>
</evidence>
<dbReference type="Pfam" id="PF04029">
    <property type="entry name" value="2-ph_phosp"/>
    <property type="match status" value="1"/>
</dbReference>
<dbReference type="AlphaFoldDB" id="A0A7R8WQU3"/>
<sequence>MNIKTLLSPLNVDELYFTKKTTVVIDVLRATTTIVTALANEAKEIIPVSAVEFAMKVSGDAFSGQTLLAGERNTQKIDGFSLGNSPLEFTSENVKGKSIVFYTTNGSKAIVKAKYSSKLVISSFLNTFSAAEFVSKSEGIVILCSDSICAGALIDQLSELLGDIELDDASKTCLFLFKKNRKRLKKMLSETEHGMKLVNGGFQKDIDYASQLNLFKIVPLYTKGSIKL</sequence>
<evidence type="ECO:0000256" key="1">
    <source>
        <dbReference type="ARBA" id="ARBA00001946"/>
    </source>
</evidence>
<dbReference type="InterPro" id="IPR005238">
    <property type="entry name" value="ComB-like"/>
</dbReference>
<dbReference type="GO" id="GO:0000287">
    <property type="term" value="F:magnesium ion binding"/>
    <property type="evidence" value="ECO:0007669"/>
    <property type="project" value="InterPro"/>
</dbReference>
<reference evidence="7" key="1">
    <citation type="submission" date="2020-11" db="EMBL/GenBank/DDBJ databases">
        <authorList>
            <person name="Tran Van P."/>
        </authorList>
    </citation>
    <scope>NUCLEOTIDE SEQUENCE</scope>
</reference>
<protein>
    <recommendedName>
        <fullName evidence="3">2-phosphosulfolactate phosphatase</fullName>
        <ecNumber evidence="3">3.1.3.71</ecNumber>
    </recommendedName>
</protein>
<dbReference type="GO" id="GO:0050545">
    <property type="term" value="F:sulfopyruvate decarboxylase activity"/>
    <property type="evidence" value="ECO:0007669"/>
    <property type="project" value="TreeGrafter"/>
</dbReference>
<gene>
    <name evidence="7" type="ORF">CTOB1V02_LOCUS12955</name>
</gene>
<dbReference type="Gene3D" id="3.90.1560.10">
    <property type="entry name" value="ComB-like"/>
    <property type="match status" value="1"/>
</dbReference>
<organism evidence="7">
    <name type="scientific">Cyprideis torosa</name>
    <dbReference type="NCBI Taxonomy" id="163714"/>
    <lineage>
        <taxon>Eukaryota</taxon>
        <taxon>Metazoa</taxon>
        <taxon>Ecdysozoa</taxon>
        <taxon>Arthropoda</taxon>
        <taxon>Crustacea</taxon>
        <taxon>Oligostraca</taxon>
        <taxon>Ostracoda</taxon>
        <taxon>Podocopa</taxon>
        <taxon>Podocopida</taxon>
        <taxon>Cytherocopina</taxon>
        <taxon>Cytheroidea</taxon>
        <taxon>Cytherideidae</taxon>
        <taxon>Cyprideis</taxon>
    </lineage>
</organism>
<dbReference type="EC" id="3.1.3.71" evidence="3"/>
<name>A0A7R8WQU3_9CRUS</name>
<dbReference type="PANTHER" id="PTHR37311:SF1">
    <property type="entry name" value="2-PHOSPHOSULFOLACTATE PHOSPHATASE-RELATED"/>
    <property type="match status" value="1"/>
</dbReference>
<proteinExistence type="inferred from homology"/>
<evidence type="ECO:0000256" key="4">
    <source>
        <dbReference type="ARBA" id="ARBA00022801"/>
    </source>
</evidence>
<keyword evidence="4" id="KW-0378">Hydrolase</keyword>
<evidence type="ECO:0000313" key="7">
    <source>
        <dbReference type="EMBL" id="CAD7235139.1"/>
    </source>
</evidence>
<accession>A0A7R8WQU3</accession>
<dbReference type="PANTHER" id="PTHR37311">
    <property type="entry name" value="2-PHOSPHOSULFOLACTATE PHOSPHATASE-RELATED"/>
    <property type="match status" value="1"/>
</dbReference>
<evidence type="ECO:0000256" key="2">
    <source>
        <dbReference type="ARBA" id="ARBA00009997"/>
    </source>
</evidence>
<dbReference type="GO" id="GO:0050532">
    <property type="term" value="F:2-phosphosulfolactate phosphatase activity"/>
    <property type="evidence" value="ECO:0007669"/>
    <property type="project" value="UniProtKB-EC"/>
</dbReference>
<feature type="non-terminal residue" evidence="7">
    <location>
        <position position="228"/>
    </location>
</feature>
<dbReference type="EMBL" id="OB671401">
    <property type="protein sequence ID" value="CAD7235139.1"/>
    <property type="molecule type" value="Genomic_DNA"/>
</dbReference>
<dbReference type="InterPro" id="IPR036702">
    <property type="entry name" value="ComB-like_sf"/>
</dbReference>
<evidence type="ECO:0000256" key="5">
    <source>
        <dbReference type="ARBA" id="ARBA00022842"/>
    </source>
</evidence>
<comment type="catalytic activity">
    <reaction evidence="6">
        <text>(2R)-O-phospho-3-sulfolactate + H2O = (2R)-3-sulfolactate + phosphate</text>
        <dbReference type="Rhea" id="RHEA:23416"/>
        <dbReference type="ChEBI" id="CHEBI:15377"/>
        <dbReference type="ChEBI" id="CHEBI:15597"/>
        <dbReference type="ChEBI" id="CHEBI:43474"/>
        <dbReference type="ChEBI" id="CHEBI:58738"/>
        <dbReference type="EC" id="3.1.3.71"/>
    </reaction>
</comment>
<dbReference type="OrthoDB" id="10264685at2759"/>